<dbReference type="PANTHER" id="PTHR46652">
    <property type="entry name" value="LEUCINE-RICH REPEAT AND IQ DOMAIN-CONTAINING PROTEIN 1-RELATED"/>
    <property type="match status" value="1"/>
</dbReference>
<evidence type="ECO:0000313" key="3">
    <source>
        <dbReference type="EMBL" id="TXS89712.1"/>
    </source>
</evidence>
<gene>
    <name evidence="3" type="ORF">FVW59_17040</name>
</gene>
<dbReference type="RefSeq" id="WP_148065570.1">
    <property type="nucleotide sequence ID" value="NZ_VRYZ01000008.1"/>
</dbReference>
<comment type="caution">
    <text evidence="3">The sequence shown here is derived from an EMBL/GenBank/DDBJ whole genome shotgun (WGS) entry which is preliminary data.</text>
</comment>
<sequence length="167" mass="18385">MRHPIPGVLVLLVSCLLGACQQYDVTVNERRVYTPLPLFTDYSAADPSLQRCLESTIDSHKISSASQLQELSCRNAGIRSLEGLATFSSLRSLDLSGNQIDNITVLADVFNLESLYLSDNQIVDPLPLAELQALNSVDLAGNRSLRCPDRQALLRVSHLRLPVHCDN</sequence>
<dbReference type="OrthoDB" id="6388152at2"/>
<dbReference type="PROSITE" id="PS51257">
    <property type="entry name" value="PROKAR_LIPOPROTEIN"/>
    <property type="match status" value="1"/>
</dbReference>
<evidence type="ECO:0000256" key="2">
    <source>
        <dbReference type="ARBA" id="ARBA00022737"/>
    </source>
</evidence>
<dbReference type="EMBL" id="VRYZ01000008">
    <property type="protein sequence ID" value="TXS89712.1"/>
    <property type="molecule type" value="Genomic_DNA"/>
</dbReference>
<name>A0A5C8ZPV5_9GAMM</name>
<protein>
    <submittedName>
        <fullName evidence="3">Leucine-rich repeat domain-containing protein</fullName>
    </submittedName>
</protein>
<dbReference type="InterPro" id="IPR032675">
    <property type="entry name" value="LRR_dom_sf"/>
</dbReference>
<dbReference type="SUPFAM" id="SSF52058">
    <property type="entry name" value="L domain-like"/>
    <property type="match status" value="1"/>
</dbReference>
<dbReference type="Pfam" id="PF12799">
    <property type="entry name" value="LRR_4"/>
    <property type="match status" value="1"/>
</dbReference>
<dbReference type="InterPro" id="IPR050836">
    <property type="entry name" value="SDS22/Internalin_LRR"/>
</dbReference>
<reference evidence="3 4" key="1">
    <citation type="submission" date="2019-08" db="EMBL/GenBank/DDBJ databases">
        <title>Parahaliea maris sp. nov., isolated from the surface seawater.</title>
        <authorList>
            <person name="Liu Y."/>
        </authorList>
    </citation>
    <scope>NUCLEOTIDE SEQUENCE [LARGE SCALE GENOMIC DNA]</scope>
    <source>
        <strain evidence="3 4">S2-26</strain>
    </source>
</reference>
<keyword evidence="2" id="KW-0677">Repeat</keyword>
<dbReference type="PROSITE" id="PS51450">
    <property type="entry name" value="LRR"/>
    <property type="match status" value="2"/>
</dbReference>
<keyword evidence="4" id="KW-1185">Reference proteome</keyword>
<dbReference type="PANTHER" id="PTHR46652:SF3">
    <property type="entry name" value="LEUCINE-RICH REPEAT-CONTAINING PROTEIN 9"/>
    <property type="match status" value="1"/>
</dbReference>
<dbReference type="Gene3D" id="3.80.10.10">
    <property type="entry name" value="Ribonuclease Inhibitor"/>
    <property type="match status" value="1"/>
</dbReference>
<dbReference type="InterPro" id="IPR025875">
    <property type="entry name" value="Leu-rich_rpt_4"/>
</dbReference>
<dbReference type="AlphaFoldDB" id="A0A5C8ZPV5"/>
<accession>A0A5C8ZPV5</accession>
<keyword evidence="1" id="KW-0433">Leucine-rich repeat</keyword>
<evidence type="ECO:0000313" key="4">
    <source>
        <dbReference type="Proteomes" id="UP000321933"/>
    </source>
</evidence>
<proteinExistence type="predicted"/>
<evidence type="ECO:0000256" key="1">
    <source>
        <dbReference type="ARBA" id="ARBA00022614"/>
    </source>
</evidence>
<dbReference type="InterPro" id="IPR001611">
    <property type="entry name" value="Leu-rich_rpt"/>
</dbReference>
<organism evidence="3 4">
    <name type="scientific">Parahaliea aestuarii</name>
    <dbReference type="NCBI Taxonomy" id="1852021"/>
    <lineage>
        <taxon>Bacteria</taxon>
        <taxon>Pseudomonadati</taxon>
        <taxon>Pseudomonadota</taxon>
        <taxon>Gammaproteobacteria</taxon>
        <taxon>Cellvibrionales</taxon>
        <taxon>Halieaceae</taxon>
        <taxon>Parahaliea</taxon>
    </lineage>
</organism>
<dbReference type="Pfam" id="PF00560">
    <property type="entry name" value="LRR_1"/>
    <property type="match status" value="1"/>
</dbReference>
<dbReference type="Proteomes" id="UP000321933">
    <property type="component" value="Unassembled WGS sequence"/>
</dbReference>